<feature type="non-terminal residue" evidence="1">
    <location>
        <position position="146"/>
    </location>
</feature>
<evidence type="ECO:0000313" key="1">
    <source>
        <dbReference type="EMBL" id="KAL2733061.1"/>
    </source>
</evidence>
<dbReference type="EMBL" id="JAUDFV010000085">
    <property type="protein sequence ID" value="KAL2733061.1"/>
    <property type="molecule type" value="Genomic_DNA"/>
</dbReference>
<comment type="caution">
    <text evidence="1">The sequence shown here is derived from an EMBL/GenBank/DDBJ whole genome shotgun (WGS) entry which is preliminary data.</text>
</comment>
<dbReference type="Proteomes" id="UP001607302">
    <property type="component" value="Unassembled WGS sequence"/>
</dbReference>
<sequence>MFHITKQALVTQSVEPWISTRREKSLQNYVPKAGRFKEITNSRDIDEGAAYKLSTKIGSKKKIHDKIIVESNTFDNDSPLLISFFFLVSTFDRDRNQGTVRRRPLSEQNGTLRLSVHLSNTTFCDNNRQLYRMNICSIHANGKPST</sequence>
<dbReference type="AlphaFoldDB" id="A0ABD2BJW5"/>
<organism evidence="1 2">
    <name type="scientific">Vespula squamosa</name>
    <name type="common">Southern yellow jacket</name>
    <name type="synonym">Wasp</name>
    <dbReference type="NCBI Taxonomy" id="30214"/>
    <lineage>
        <taxon>Eukaryota</taxon>
        <taxon>Metazoa</taxon>
        <taxon>Ecdysozoa</taxon>
        <taxon>Arthropoda</taxon>
        <taxon>Hexapoda</taxon>
        <taxon>Insecta</taxon>
        <taxon>Pterygota</taxon>
        <taxon>Neoptera</taxon>
        <taxon>Endopterygota</taxon>
        <taxon>Hymenoptera</taxon>
        <taxon>Apocrita</taxon>
        <taxon>Aculeata</taxon>
        <taxon>Vespoidea</taxon>
        <taxon>Vespidae</taxon>
        <taxon>Vespinae</taxon>
        <taxon>Vespula</taxon>
    </lineage>
</organism>
<name>A0ABD2BJW5_VESSQ</name>
<proteinExistence type="predicted"/>
<reference evidence="1 2" key="1">
    <citation type="journal article" date="2024" name="Ann. Entomol. Soc. Am.">
        <title>Genomic analyses of the southern and eastern yellowjacket wasps (Hymenoptera: Vespidae) reveal evolutionary signatures of social life.</title>
        <authorList>
            <person name="Catto M.A."/>
            <person name="Caine P.B."/>
            <person name="Orr S.E."/>
            <person name="Hunt B.G."/>
            <person name="Goodisman M.A.D."/>
        </authorList>
    </citation>
    <scope>NUCLEOTIDE SEQUENCE [LARGE SCALE GENOMIC DNA]</scope>
    <source>
        <strain evidence="1">233</strain>
        <tissue evidence="1">Head and thorax</tissue>
    </source>
</reference>
<accession>A0ABD2BJW5</accession>
<keyword evidence="2" id="KW-1185">Reference proteome</keyword>
<protein>
    <submittedName>
        <fullName evidence="1">Uncharacterized protein</fullName>
    </submittedName>
</protein>
<gene>
    <name evidence="1" type="ORF">V1478_004240</name>
</gene>
<evidence type="ECO:0000313" key="2">
    <source>
        <dbReference type="Proteomes" id="UP001607302"/>
    </source>
</evidence>